<dbReference type="Gene3D" id="2.40.10.10">
    <property type="entry name" value="Trypsin-like serine proteases"/>
    <property type="match status" value="1"/>
</dbReference>
<dbReference type="Proteomes" id="UP000616769">
    <property type="component" value="Unassembled WGS sequence"/>
</dbReference>
<protein>
    <submittedName>
        <fullName evidence="1">Sar s 3 allergen (Serine protease-like protein 18)</fullName>
    </submittedName>
</protein>
<dbReference type="GO" id="GO:0004252">
    <property type="term" value="F:serine-type endopeptidase activity"/>
    <property type="evidence" value="ECO:0007669"/>
    <property type="project" value="InterPro"/>
</dbReference>
<keyword evidence="1" id="KW-0645">Protease</keyword>
<gene>
    <name evidence="1" type="ORF">QR98_0103420</name>
</gene>
<dbReference type="InterPro" id="IPR051333">
    <property type="entry name" value="CLIP_Serine_Protease"/>
</dbReference>
<reference evidence="1 2" key="1">
    <citation type="journal article" date="2015" name="Parasit. Vectors">
        <title>Draft genome of the scabies mite.</title>
        <authorList>
            <person name="Rider S.D.Jr."/>
            <person name="Morgan M.S."/>
            <person name="Arlian L.G."/>
        </authorList>
    </citation>
    <scope>NUCLEOTIDE SEQUENCE [LARGE SCALE GENOMIC DNA]</scope>
    <source>
        <strain evidence="1">Arlian Lab</strain>
    </source>
</reference>
<keyword evidence="1" id="KW-0378">Hydrolase</keyword>
<dbReference type="Pfam" id="PF00089">
    <property type="entry name" value="Trypsin"/>
    <property type="match status" value="1"/>
</dbReference>
<dbReference type="PANTHER" id="PTHR24260">
    <property type="match status" value="1"/>
</dbReference>
<dbReference type="AlphaFoldDB" id="A0A132ALF5"/>
<dbReference type="OrthoDB" id="546450at2759"/>
<dbReference type="PANTHER" id="PTHR24260:SF136">
    <property type="entry name" value="GH08193P-RELATED"/>
    <property type="match status" value="1"/>
</dbReference>
<organism evidence="1 2">
    <name type="scientific">Sarcoptes scabiei</name>
    <name type="common">Itch mite</name>
    <name type="synonym">Acarus scabiei</name>
    <dbReference type="NCBI Taxonomy" id="52283"/>
    <lineage>
        <taxon>Eukaryota</taxon>
        <taxon>Metazoa</taxon>
        <taxon>Ecdysozoa</taxon>
        <taxon>Arthropoda</taxon>
        <taxon>Chelicerata</taxon>
        <taxon>Arachnida</taxon>
        <taxon>Acari</taxon>
        <taxon>Acariformes</taxon>
        <taxon>Sarcoptiformes</taxon>
        <taxon>Astigmata</taxon>
        <taxon>Psoroptidia</taxon>
        <taxon>Sarcoptoidea</taxon>
        <taxon>Sarcoptidae</taxon>
        <taxon>Sarcoptinae</taxon>
        <taxon>Sarcoptes</taxon>
    </lineage>
</organism>
<dbReference type="PROSITE" id="PS50240">
    <property type="entry name" value="TRYPSIN_DOM"/>
    <property type="match status" value="1"/>
</dbReference>
<dbReference type="SUPFAM" id="SSF50494">
    <property type="entry name" value="Trypsin-like serine proteases"/>
    <property type="match status" value="1"/>
</dbReference>
<accession>A0A132ALF5</accession>
<dbReference type="EMBL" id="JXLN01017869">
    <property type="protein sequence ID" value="KPM11767.1"/>
    <property type="molecule type" value="Genomic_DNA"/>
</dbReference>
<dbReference type="InterPro" id="IPR001254">
    <property type="entry name" value="Trypsin_dom"/>
</dbReference>
<dbReference type="InterPro" id="IPR043504">
    <property type="entry name" value="Peptidase_S1_PA_chymotrypsin"/>
</dbReference>
<proteinExistence type="predicted"/>
<dbReference type="InterPro" id="IPR009003">
    <property type="entry name" value="Peptidase_S1_PA"/>
</dbReference>
<evidence type="ECO:0000313" key="2">
    <source>
        <dbReference type="Proteomes" id="UP000616769"/>
    </source>
</evidence>
<name>A0A132ALF5_SARSC</name>
<evidence type="ECO:0000313" key="1">
    <source>
        <dbReference type="EMBL" id="KPM11767.1"/>
    </source>
</evidence>
<dbReference type="GO" id="GO:0006508">
    <property type="term" value="P:proteolysis"/>
    <property type="evidence" value="ECO:0007669"/>
    <property type="project" value="UniProtKB-KW"/>
</dbReference>
<sequence>ISIIYGSSNLYKQGQKFVWAGKVIIFPRYRNKTRQNNIALIKTKTNMTLDGQESKAIELPRVVYEPPIGQNVLVSGYGDVDEKPIKKPIEDPSKYDLKAANFTVKNRSECKLKYSDKYTENETFCAQGCSGVYIERGDIGDPAVQKNETKIDVLAGLVSYADLAMKNSLTIFIKVGSYVFWIQDVMKNKTKS</sequence>
<dbReference type="SMART" id="SM00020">
    <property type="entry name" value="Tryp_SPc"/>
    <property type="match status" value="1"/>
</dbReference>
<comment type="caution">
    <text evidence="1">The sequence shown here is derived from an EMBL/GenBank/DDBJ whole genome shotgun (WGS) entry which is preliminary data.</text>
</comment>
<dbReference type="VEuPathDB" id="VectorBase:SSCA010188"/>
<feature type="non-terminal residue" evidence="1">
    <location>
        <position position="1"/>
    </location>
</feature>